<dbReference type="Gene3D" id="1.10.20.10">
    <property type="entry name" value="Histone, subunit A"/>
    <property type="match status" value="1"/>
</dbReference>
<dbReference type="GO" id="GO:0046982">
    <property type="term" value="F:protein heterodimerization activity"/>
    <property type="evidence" value="ECO:0007669"/>
    <property type="project" value="InterPro"/>
</dbReference>
<dbReference type="AlphaFoldDB" id="A0AAN8ZCJ9"/>
<evidence type="ECO:0000256" key="1">
    <source>
        <dbReference type="ARBA" id="ARBA00010343"/>
    </source>
</evidence>
<sequence length="186" mass="21177">MSLSVYSFGINHQINDTDHKQLAYPRIPTTRTEQIAHKSTDRVGLQDQFVVAALQEAIEAYLVRLFEGMNLCAIHAKSVTIMPKDILLTRRIGGDEELSGDEEFNLELLYGNGVTLHQLLTHFSIEASPSIVYVVVRGILEGLDLTIELYYLCVLRVSLNRSTVIKNKYSLIECHLHEKFKQFEKL</sequence>
<evidence type="ECO:0000313" key="4">
    <source>
        <dbReference type="EMBL" id="KAK6928683.1"/>
    </source>
</evidence>
<evidence type="ECO:0000256" key="2">
    <source>
        <dbReference type="ARBA" id="ARBA00022990"/>
    </source>
</evidence>
<keyword evidence="5" id="KW-1185">Reference proteome</keyword>
<reference evidence="4 5" key="1">
    <citation type="submission" date="2023-12" db="EMBL/GenBank/DDBJ databases">
        <title>A high-quality genome assembly for Dillenia turbinata (Dilleniales).</title>
        <authorList>
            <person name="Chanderbali A."/>
        </authorList>
    </citation>
    <scope>NUCLEOTIDE SEQUENCE [LARGE SCALE GENOMIC DNA]</scope>
    <source>
        <strain evidence="4">LSX21</strain>
        <tissue evidence="4">Leaf</tissue>
    </source>
</reference>
<dbReference type="GO" id="GO:0003677">
    <property type="term" value="F:DNA binding"/>
    <property type="evidence" value="ECO:0007669"/>
    <property type="project" value="InterPro"/>
</dbReference>
<dbReference type="InterPro" id="IPR009072">
    <property type="entry name" value="Histone-fold"/>
</dbReference>
<dbReference type="SUPFAM" id="SSF47113">
    <property type="entry name" value="Histone-fold"/>
    <property type="match status" value="1"/>
</dbReference>
<accession>A0AAN8ZCJ9</accession>
<dbReference type="Proteomes" id="UP001370490">
    <property type="component" value="Unassembled WGS sequence"/>
</dbReference>
<name>A0AAN8ZCJ9_9MAGN</name>
<proteinExistence type="inferred from homology"/>
<dbReference type="SMART" id="SM00428">
    <property type="entry name" value="H3"/>
    <property type="match status" value="1"/>
</dbReference>
<evidence type="ECO:0000259" key="3">
    <source>
        <dbReference type="Pfam" id="PF00125"/>
    </source>
</evidence>
<dbReference type="InterPro" id="IPR007125">
    <property type="entry name" value="H2A/H2B/H3"/>
</dbReference>
<dbReference type="Pfam" id="PF00125">
    <property type="entry name" value="Histone"/>
    <property type="match status" value="1"/>
</dbReference>
<protein>
    <submittedName>
        <fullName evidence="4">Histone H2A/H2B/H3</fullName>
    </submittedName>
</protein>
<dbReference type="PANTHER" id="PTHR11426">
    <property type="entry name" value="HISTONE H3"/>
    <property type="match status" value="1"/>
</dbReference>
<evidence type="ECO:0000313" key="5">
    <source>
        <dbReference type="Proteomes" id="UP001370490"/>
    </source>
</evidence>
<dbReference type="GO" id="GO:0030527">
    <property type="term" value="F:structural constituent of chromatin"/>
    <property type="evidence" value="ECO:0007669"/>
    <property type="project" value="InterPro"/>
</dbReference>
<comment type="caution">
    <text evidence="4">The sequence shown here is derived from an EMBL/GenBank/DDBJ whole genome shotgun (WGS) entry which is preliminary data.</text>
</comment>
<feature type="domain" description="Core Histone H2A/H2B/H3" evidence="3">
    <location>
        <begin position="17"/>
        <end position="92"/>
    </location>
</feature>
<dbReference type="InterPro" id="IPR000164">
    <property type="entry name" value="Histone_H3/CENP-A"/>
</dbReference>
<keyword evidence="2" id="KW-0007">Acetylation</keyword>
<dbReference type="GO" id="GO:0000786">
    <property type="term" value="C:nucleosome"/>
    <property type="evidence" value="ECO:0007669"/>
    <property type="project" value="InterPro"/>
</dbReference>
<dbReference type="EMBL" id="JBAMMX010000013">
    <property type="protein sequence ID" value="KAK6928683.1"/>
    <property type="molecule type" value="Genomic_DNA"/>
</dbReference>
<organism evidence="4 5">
    <name type="scientific">Dillenia turbinata</name>
    <dbReference type="NCBI Taxonomy" id="194707"/>
    <lineage>
        <taxon>Eukaryota</taxon>
        <taxon>Viridiplantae</taxon>
        <taxon>Streptophyta</taxon>
        <taxon>Embryophyta</taxon>
        <taxon>Tracheophyta</taxon>
        <taxon>Spermatophyta</taxon>
        <taxon>Magnoliopsida</taxon>
        <taxon>eudicotyledons</taxon>
        <taxon>Gunneridae</taxon>
        <taxon>Pentapetalae</taxon>
        <taxon>Dilleniales</taxon>
        <taxon>Dilleniaceae</taxon>
        <taxon>Dillenia</taxon>
    </lineage>
</organism>
<comment type="similarity">
    <text evidence="1">Belongs to the histone H3 family.</text>
</comment>
<gene>
    <name evidence="4" type="ORF">RJ641_004888</name>
</gene>